<dbReference type="Proteomes" id="UP000277007">
    <property type="component" value="Unassembled WGS sequence"/>
</dbReference>
<keyword evidence="1" id="KW-0805">Transcription regulation</keyword>
<dbReference type="SUPFAM" id="SSF48498">
    <property type="entry name" value="Tetracyclin repressor-like, C-terminal domain"/>
    <property type="match status" value="1"/>
</dbReference>
<dbReference type="PROSITE" id="PS01081">
    <property type="entry name" value="HTH_TETR_1"/>
    <property type="match status" value="1"/>
</dbReference>
<dbReference type="OrthoDB" id="9816431at2"/>
<dbReference type="InterPro" id="IPR050109">
    <property type="entry name" value="HTH-type_TetR-like_transc_reg"/>
</dbReference>
<gene>
    <name evidence="6" type="ORF">EJ903_04935</name>
</gene>
<keyword evidence="2 4" id="KW-0238">DNA-binding</keyword>
<feature type="domain" description="HTH tetR-type" evidence="5">
    <location>
        <begin position="9"/>
        <end position="69"/>
    </location>
</feature>
<evidence type="ECO:0000259" key="5">
    <source>
        <dbReference type="PROSITE" id="PS50977"/>
    </source>
</evidence>
<proteinExistence type="predicted"/>
<name>A0A3S0KDD0_9PROT</name>
<dbReference type="PANTHER" id="PTHR30055:SF146">
    <property type="entry name" value="HTH-TYPE TRANSCRIPTIONAL DUAL REGULATOR CECR"/>
    <property type="match status" value="1"/>
</dbReference>
<dbReference type="Pfam" id="PF14246">
    <property type="entry name" value="TetR_C_7"/>
    <property type="match status" value="1"/>
</dbReference>
<dbReference type="GO" id="GO:0003700">
    <property type="term" value="F:DNA-binding transcription factor activity"/>
    <property type="evidence" value="ECO:0007669"/>
    <property type="project" value="TreeGrafter"/>
</dbReference>
<dbReference type="SUPFAM" id="SSF46689">
    <property type="entry name" value="Homeodomain-like"/>
    <property type="match status" value="1"/>
</dbReference>
<dbReference type="FunFam" id="1.10.10.60:FF:000141">
    <property type="entry name" value="TetR family transcriptional regulator"/>
    <property type="match status" value="1"/>
</dbReference>
<comment type="caution">
    <text evidence="6">The sequence shown here is derived from an EMBL/GenBank/DDBJ whole genome shotgun (WGS) entry which is preliminary data.</text>
</comment>
<accession>A0A3S0KDD0</accession>
<protein>
    <submittedName>
        <fullName evidence="6">TetR/AcrR family transcriptional regulator</fullName>
    </submittedName>
</protein>
<reference evidence="6 7" key="1">
    <citation type="submission" date="2018-12" db="EMBL/GenBank/DDBJ databases">
        <authorList>
            <person name="Yang Y."/>
        </authorList>
    </citation>
    <scope>NUCLEOTIDE SEQUENCE [LARGE SCALE GENOMIC DNA]</scope>
    <source>
        <strain evidence="6 7">L-25-5w-1</strain>
    </source>
</reference>
<organism evidence="6 7">
    <name type="scientific">Azospirillum griseum</name>
    <dbReference type="NCBI Taxonomy" id="2496639"/>
    <lineage>
        <taxon>Bacteria</taxon>
        <taxon>Pseudomonadati</taxon>
        <taxon>Pseudomonadota</taxon>
        <taxon>Alphaproteobacteria</taxon>
        <taxon>Rhodospirillales</taxon>
        <taxon>Azospirillaceae</taxon>
        <taxon>Azospirillum</taxon>
    </lineage>
</organism>
<dbReference type="Pfam" id="PF00440">
    <property type="entry name" value="TetR_N"/>
    <property type="match status" value="1"/>
</dbReference>
<dbReference type="InterPro" id="IPR036271">
    <property type="entry name" value="Tet_transcr_reg_TetR-rel_C_sf"/>
</dbReference>
<feature type="DNA-binding region" description="H-T-H motif" evidence="4">
    <location>
        <begin position="32"/>
        <end position="51"/>
    </location>
</feature>
<dbReference type="InterPro" id="IPR001647">
    <property type="entry name" value="HTH_TetR"/>
</dbReference>
<dbReference type="PROSITE" id="PS50977">
    <property type="entry name" value="HTH_TETR_2"/>
    <property type="match status" value="1"/>
</dbReference>
<dbReference type="InterPro" id="IPR039536">
    <property type="entry name" value="TetR_C_Proteobacteria"/>
</dbReference>
<dbReference type="Gene3D" id="1.10.357.10">
    <property type="entry name" value="Tetracycline Repressor, domain 2"/>
    <property type="match status" value="1"/>
</dbReference>
<dbReference type="GO" id="GO:0000976">
    <property type="term" value="F:transcription cis-regulatory region binding"/>
    <property type="evidence" value="ECO:0007669"/>
    <property type="project" value="TreeGrafter"/>
</dbReference>
<evidence type="ECO:0000313" key="7">
    <source>
        <dbReference type="Proteomes" id="UP000277007"/>
    </source>
</evidence>
<evidence type="ECO:0000256" key="1">
    <source>
        <dbReference type="ARBA" id="ARBA00023015"/>
    </source>
</evidence>
<dbReference type="InterPro" id="IPR009057">
    <property type="entry name" value="Homeodomain-like_sf"/>
</dbReference>
<dbReference type="Gene3D" id="1.10.10.60">
    <property type="entry name" value="Homeodomain-like"/>
    <property type="match status" value="1"/>
</dbReference>
<keyword evidence="7" id="KW-1185">Reference proteome</keyword>
<dbReference type="PRINTS" id="PR00455">
    <property type="entry name" value="HTHTETR"/>
</dbReference>
<keyword evidence="3" id="KW-0804">Transcription</keyword>
<evidence type="ECO:0000256" key="4">
    <source>
        <dbReference type="PROSITE-ProRule" id="PRU00335"/>
    </source>
</evidence>
<dbReference type="InterPro" id="IPR023772">
    <property type="entry name" value="DNA-bd_HTH_TetR-type_CS"/>
</dbReference>
<evidence type="ECO:0000313" key="6">
    <source>
        <dbReference type="EMBL" id="RTR23100.1"/>
    </source>
</evidence>
<sequence>MVTEAPAKDAKTAQILEAARDIFLELGYAATSMDLVAQRARVSKTTLYTRFPSKDDLYTATISNECERHGMRFSPECFDDLPLREVLIRVGTRFVELIWSEAAIRVHQSVMGEAQRVPEAARLFVKAGPEQGTAVLVALFERLTQRGLIAVDDPAFAARQFLAAMQGGPYCLMAVSLAPSPTAEERSAFVAKAVDLFIRGVAPGR</sequence>
<dbReference type="PANTHER" id="PTHR30055">
    <property type="entry name" value="HTH-TYPE TRANSCRIPTIONAL REGULATOR RUTR"/>
    <property type="match status" value="1"/>
</dbReference>
<evidence type="ECO:0000256" key="3">
    <source>
        <dbReference type="ARBA" id="ARBA00023163"/>
    </source>
</evidence>
<dbReference type="EMBL" id="RXMA01000003">
    <property type="protein sequence ID" value="RTR23100.1"/>
    <property type="molecule type" value="Genomic_DNA"/>
</dbReference>
<evidence type="ECO:0000256" key="2">
    <source>
        <dbReference type="ARBA" id="ARBA00023125"/>
    </source>
</evidence>
<dbReference type="AlphaFoldDB" id="A0A3S0KDD0"/>